<dbReference type="OrthoDB" id="5497412at2"/>
<dbReference type="Proteomes" id="UP000001977">
    <property type="component" value="Chromosome"/>
</dbReference>
<dbReference type="GeneID" id="92936678"/>
<evidence type="ECO:0000313" key="3">
    <source>
        <dbReference type="Proteomes" id="UP000001977"/>
    </source>
</evidence>
<dbReference type="EMBL" id="AM167904">
    <property type="protein sequence ID" value="CAJ47666.1"/>
    <property type="molecule type" value="Genomic_DNA"/>
</dbReference>
<proteinExistence type="predicted"/>
<dbReference type="KEGG" id="bav:BAV0076"/>
<dbReference type="HOGENOM" id="CLU_037939_0_0_4"/>
<dbReference type="InterPro" id="IPR016032">
    <property type="entry name" value="Sig_transdc_resp-reg_C-effctor"/>
</dbReference>
<gene>
    <name evidence="2" type="ordered locus">BAV0076</name>
</gene>
<dbReference type="SUPFAM" id="SSF46894">
    <property type="entry name" value="C-terminal effector domain of the bipartite response regulators"/>
    <property type="match status" value="1"/>
</dbReference>
<dbReference type="eggNOG" id="COG2771">
    <property type="taxonomic scope" value="Bacteria"/>
</dbReference>
<dbReference type="InterPro" id="IPR000792">
    <property type="entry name" value="Tscrpt_reg_LuxR_C"/>
</dbReference>
<reference evidence="2 3" key="1">
    <citation type="journal article" date="2006" name="J. Bacteriol.">
        <title>Comparison of the genome sequence of the poultry pathogen Bordetella avium with those of B. bronchiseptica, B. pertussis, and B. parapertussis reveals extensive diversity in surface structures associated with host interaction.</title>
        <authorList>
            <person name="Sebaihia M."/>
            <person name="Preston A."/>
            <person name="Maskell D.J."/>
            <person name="Kuzmiak H."/>
            <person name="Connell T.D."/>
            <person name="King N.D."/>
            <person name="Orndorff P.E."/>
            <person name="Miyamoto D.M."/>
            <person name="Thomson N.R."/>
            <person name="Harris D."/>
            <person name="Goble A."/>
            <person name="Lord A."/>
            <person name="Murphy L."/>
            <person name="Quail M.A."/>
            <person name="Rutter S."/>
            <person name="Squares R."/>
            <person name="Squares S."/>
            <person name="Woodward J."/>
            <person name="Parkhill J."/>
            <person name="Temple L.M."/>
        </authorList>
    </citation>
    <scope>NUCLEOTIDE SEQUENCE [LARGE SCALE GENOMIC DNA]</scope>
    <source>
        <strain evidence="2 3">197N</strain>
    </source>
</reference>
<protein>
    <submittedName>
        <fullName evidence="2">Transcriptional regulator</fullName>
    </submittedName>
</protein>
<keyword evidence="3" id="KW-1185">Reference proteome</keyword>
<dbReference type="Gene3D" id="1.10.10.10">
    <property type="entry name" value="Winged helix-like DNA-binding domain superfamily/Winged helix DNA-binding domain"/>
    <property type="match status" value="1"/>
</dbReference>
<dbReference type="InterPro" id="IPR036388">
    <property type="entry name" value="WH-like_DNA-bd_sf"/>
</dbReference>
<accession>Q2L1Y2</accession>
<sequence length="357" mass="38961">MDADQELHIASALYAGIADTEQWHKALNLAAQAVDTDRCAVLARSVSTDAIMVVDNAGLESDTVDEYEKYYHSVDNVMQAARAVQTGASMLDHRAIDASTIRHSPFYNDFLYRHDIGSLMLTQALREPDMEWTIAFQRSPDRGLFDTEHEQKLQRLTPHLQKSLQLRLRLRELERRACLGSAVLDTFGTPLLFIGSSGRLLLANLAGESWYARHGAELGRSAQWARVLAVATGGIGPAMAEGLRLADGSHIVALPAPPAYRSTHGEGLALVLVHTHLNATPPAKSMLKSLFGLSTAEYRLLEVLMTGSTLPQAARHLGIALETVRSQSKALLQKTGTPRQASLMLLVSALENPMPAK</sequence>
<dbReference type="GO" id="GO:0003677">
    <property type="term" value="F:DNA binding"/>
    <property type="evidence" value="ECO:0007669"/>
    <property type="project" value="InterPro"/>
</dbReference>
<name>Q2L1Y2_BORA1</name>
<dbReference type="AlphaFoldDB" id="Q2L1Y2"/>
<dbReference type="RefSeq" id="WP_012415779.1">
    <property type="nucleotide sequence ID" value="NC_010645.1"/>
</dbReference>
<organism evidence="2 3">
    <name type="scientific">Bordetella avium (strain 197N)</name>
    <dbReference type="NCBI Taxonomy" id="360910"/>
    <lineage>
        <taxon>Bacteria</taxon>
        <taxon>Pseudomonadati</taxon>
        <taxon>Pseudomonadota</taxon>
        <taxon>Betaproteobacteria</taxon>
        <taxon>Burkholderiales</taxon>
        <taxon>Alcaligenaceae</taxon>
        <taxon>Bordetella</taxon>
    </lineage>
</organism>
<feature type="domain" description="HTH luxR-type" evidence="1">
    <location>
        <begin position="290"/>
        <end position="347"/>
    </location>
</feature>
<evidence type="ECO:0000313" key="2">
    <source>
        <dbReference type="EMBL" id="CAJ47666.1"/>
    </source>
</evidence>
<evidence type="ECO:0000259" key="1">
    <source>
        <dbReference type="SMART" id="SM00421"/>
    </source>
</evidence>
<dbReference type="GO" id="GO:0006355">
    <property type="term" value="P:regulation of DNA-templated transcription"/>
    <property type="evidence" value="ECO:0007669"/>
    <property type="project" value="InterPro"/>
</dbReference>
<dbReference type="STRING" id="360910.BAV0076"/>
<dbReference type="SMART" id="SM00421">
    <property type="entry name" value="HTH_LUXR"/>
    <property type="match status" value="1"/>
</dbReference>